<dbReference type="EMBL" id="BGPR01004067">
    <property type="protein sequence ID" value="GBM95535.1"/>
    <property type="molecule type" value="Genomic_DNA"/>
</dbReference>
<evidence type="ECO:0000313" key="2">
    <source>
        <dbReference type="Proteomes" id="UP000499080"/>
    </source>
</evidence>
<keyword evidence="2" id="KW-1185">Reference proteome</keyword>
<name>A0A4Y2K0Y2_ARAVE</name>
<proteinExistence type="predicted"/>
<reference evidence="1 2" key="1">
    <citation type="journal article" date="2019" name="Sci. Rep.">
        <title>Orb-weaving spider Araneus ventricosus genome elucidates the spidroin gene catalogue.</title>
        <authorList>
            <person name="Kono N."/>
            <person name="Nakamura H."/>
            <person name="Ohtoshi R."/>
            <person name="Moran D.A.P."/>
            <person name="Shinohara A."/>
            <person name="Yoshida Y."/>
            <person name="Fujiwara M."/>
            <person name="Mori M."/>
            <person name="Tomita M."/>
            <person name="Arakawa K."/>
        </authorList>
    </citation>
    <scope>NUCLEOTIDE SEQUENCE [LARGE SCALE GENOMIC DNA]</scope>
</reference>
<sequence length="379" mass="42296">MAGVTEAQTSVMRRRRSCNVGEGVAYTCPFMCRHKKAEEIQAEDCRTDYALAIQEVQKFAENELGDGRHRIKPDTREWQFQRARTIATLRKLKADLDNICVAANYGRGFGIGAEVVGVIFSFIAGVMESRGSSSSQTFMEYGDILTTSGPLVQEASNVIEHTISRGFLLEVAEVLRRDQELSRPLQEWLIFSRNLNANVRAIFGCDINSPNLRTVLNAFSEFTHNYNSRRGIRQSIDLLRRGSSSMDVGGNVPTDRLSRLRSQLERNPEFGDKVQAICSALSTSSTDLAIRDTSEGIRLQRNFFGEGRDDDRVGNSAPENSDAVLAFQAVNAAAKVFQLPTVITNIRERRSRYSEGLQKIIDSLATELRNVEALLDSEI</sequence>
<dbReference type="OrthoDB" id="6430157at2759"/>
<protein>
    <submittedName>
        <fullName evidence="1">Uncharacterized protein</fullName>
    </submittedName>
</protein>
<dbReference type="Proteomes" id="UP000499080">
    <property type="component" value="Unassembled WGS sequence"/>
</dbReference>
<gene>
    <name evidence="1" type="ORF">AVEN_244257_1</name>
</gene>
<evidence type="ECO:0000313" key="1">
    <source>
        <dbReference type="EMBL" id="GBM95535.1"/>
    </source>
</evidence>
<dbReference type="AlphaFoldDB" id="A0A4Y2K0Y2"/>
<accession>A0A4Y2K0Y2</accession>
<organism evidence="1 2">
    <name type="scientific">Araneus ventricosus</name>
    <name type="common">Orbweaver spider</name>
    <name type="synonym">Epeira ventricosa</name>
    <dbReference type="NCBI Taxonomy" id="182803"/>
    <lineage>
        <taxon>Eukaryota</taxon>
        <taxon>Metazoa</taxon>
        <taxon>Ecdysozoa</taxon>
        <taxon>Arthropoda</taxon>
        <taxon>Chelicerata</taxon>
        <taxon>Arachnida</taxon>
        <taxon>Araneae</taxon>
        <taxon>Araneomorphae</taxon>
        <taxon>Entelegynae</taxon>
        <taxon>Araneoidea</taxon>
        <taxon>Araneidae</taxon>
        <taxon>Araneus</taxon>
    </lineage>
</organism>
<comment type="caution">
    <text evidence="1">The sequence shown here is derived from an EMBL/GenBank/DDBJ whole genome shotgun (WGS) entry which is preliminary data.</text>
</comment>